<dbReference type="Gene3D" id="3.40.30.10">
    <property type="entry name" value="Glutaredoxin"/>
    <property type="match status" value="1"/>
</dbReference>
<dbReference type="PANTHER" id="PTHR46388">
    <property type="entry name" value="NHL REPEAT-CONTAINING PROTEIN 2"/>
    <property type="match status" value="1"/>
</dbReference>
<reference evidence="3 4" key="1">
    <citation type="journal article" date="2018" name="J. Allergy Clin. Immunol.">
        <title>High-quality assembly of Dermatophagoides pteronyssinus genome and transcriptome reveals a wide range of novel allergens.</title>
        <authorList>
            <person name="Liu X.Y."/>
            <person name="Yang K.Y."/>
            <person name="Wang M.Q."/>
            <person name="Kwok J.S."/>
            <person name="Zeng X."/>
            <person name="Yang Z."/>
            <person name="Xiao X.J."/>
            <person name="Lau C.P."/>
            <person name="Li Y."/>
            <person name="Huang Z.M."/>
            <person name="Ba J.G."/>
            <person name="Yim A.K."/>
            <person name="Ouyang C.Y."/>
            <person name="Ngai S.M."/>
            <person name="Chan T.F."/>
            <person name="Leung E.L."/>
            <person name="Liu L."/>
            <person name="Liu Z.G."/>
            <person name="Tsui S.K."/>
        </authorList>
    </citation>
    <scope>NUCLEOTIDE SEQUENCE [LARGE SCALE GENOMIC DNA]</scope>
    <source>
        <strain evidence="3">Derp</strain>
    </source>
</reference>
<feature type="domain" description="Armadillo-like helical" evidence="2">
    <location>
        <begin position="1089"/>
        <end position="1351"/>
    </location>
</feature>
<evidence type="ECO:0000256" key="1">
    <source>
        <dbReference type="ARBA" id="ARBA00022737"/>
    </source>
</evidence>
<name>A0ABQ8JPV2_DERPT</name>
<dbReference type="Proteomes" id="UP000887458">
    <property type="component" value="Unassembled WGS sequence"/>
</dbReference>
<dbReference type="SUPFAM" id="SSF52833">
    <property type="entry name" value="Thioredoxin-like"/>
    <property type="match status" value="1"/>
</dbReference>
<gene>
    <name evidence="3" type="ORF">DERP_013063</name>
</gene>
<dbReference type="PANTHER" id="PTHR46388:SF2">
    <property type="entry name" value="NHL REPEAT-CONTAINING PROTEIN 2"/>
    <property type="match status" value="1"/>
</dbReference>
<evidence type="ECO:0000313" key="3">
    <source>
        <dbReference type="EMBL" id="KAH9424640.1"/>
    </source>
</evidence>
<organism evidence="3 4">
    <name type="scientific">Dermatophagoides pteronyssinus</name>
    <name type="common">European house dust mite</name>
    <dbReference type="NCBI Taxonomy" id="6956"/>
    <lineage>
        <taxon>Eukaryota</taxon>
        <taxon>Metazoa</taxon>
        <taxon>Ecdysozoa</taxon>
        <taxon>Arthropoda</taxon>
        <taxon>Chelicerata</taxon>
        <taxon>Arachnida</taxon>
        <taxon>Acari</taxon>
        <taxon>Acariformes</taxon>
        <taxon>Sarcoptiformes</taxon>
        <taxon>Astigmata</taxon>
        <taxon>Psoroptidia</taxon>
        <taxon>Analgoidea</taxon>
        <taxon>Pyroglyphidae</taxon>
        <taxon>Dermatophagoidinae</taxon>
        <taxon>Dermatophagoides</taxon>
    </lineage>
</organism>
<dbReference type="SMART" id="SM01158">
    <property type="entry name" value="DUF1741"/>
    <property type="match status" value="1"/>
</dbReference>
<evidence type="ECO:0000313" key="4">
    <source>
        <dbReference type="Proteomes" id="UP000887458"/>
    </source>
</evidence>
<dbReference type="InterPro" id="IPR013636">
    <property type="entry name" value="ARMH3_C"/>
</dbReference>
<keyword evidence="4" id="KW-1185">Reference proteome</keyword>
<dbReference type="SUPFAM" id="SSF101898">
    <property type="entry name" value="NHL repeat"/>
    <property type="match status" value="1"/>
</dbReference>
<dbReference type="Pfam" id="PF01436">
    <property type="entry name" value="NHL"/>
    <property type="match status" value="2"/>
</dbReference>
<dbReference type="InterPro" id="IPR036249">
    <property type="entry name" value="Thioredoxin-like_sf"/>
</dbReference>
<evidence type="ECO:0000259" key="2">
    <source>
        <dbReference type="SMART" id="SM01158"/>
    </source>
</evidence>
<dbReference type="Gene3D" id="2.120.10.30">
    <property type="entry name" value="TolB, C-terminal domain"/>
    <property type="match status" value="3"/>
</dbReference>
<dbReference type="InterPro" id="IPR011042">
    <property type="entry name" value="6-blade_b-propeller_TolB-like"/>
</dbReference>
<protein>
    <recommendedName>
        <fullName evidence="2">Armadillo-like helical domain-containing protein</fullName>
    </recommendedName>
</protein>
<reference evidence="3 4" key="2">
    <citation type="journal article" date="2022" name="Mol. Biol. Evol.">
        <title>Comparative Genomics Reveals Insights into the Divergent Evolution of Astigmatic Mites and Household Pest Adaptations.</title>
        <authorList>
            <person name="Xiong Q."/>
            <person name="Wan A.T."/>
            <person name="Liu X."/>
            <person name="Fung C.S."/>
            <person name="Xiao X."/>
            <person name="Malainual N."/>
            <person name="Hou J."/>
            <person name="Wang L."/>
            <person name="Wang M."/>
            <person name="Yang K.Y."/>
            <person name="Cui Y."/>
            <person name="Leung E.L."/>
            <person name="Nong W."/>
            <person name="Shin S.K."/>
            <person name="Au S.W."/>
            <person name="Jeong K.Y."/>
            <person name="Chew F.T."/>
            <person name="Hui J.H."/>
            <person name="Leung T.F."/>
            <person name="Tungtrongchitr A."/>
            <person name="Zhong N."/>
            <person name="Liu Z."/>
            <person name="Tsui S.K."/>
        </authorList>
    </citation>
    <scope>NUCLEOTIDE SEQUENCE [LARGE SCALE GENOMIC DNA]</scope>
    <source>
        <strain evidence="3">Derp</strain>
    </source>
</reference>
<proteinExistence type="predicted"/>
<keyword evidence="1" id="KW-0677">Repeat</keyword>
<comment type="caution">
    <text evidence="3">The sequence shown here is derived from an EMBL/GenBank/DDBJ whole genome shotgun (WGS) entry which is preliminary data.</text>
</comment>
<dbReference type="InterPro" id="IPR012336">
    <property type="entry name" value="Thioredoxin-like_fold"/>
</dbReference>
<sequence length="1423" mass="163122">MSMTVEYQLMKQLDLEDEIDNHSSNDTEKLVINFLNKLQECPIVIEDNFKDLEWINVSESLSLSKNFNGLITVCDFFTYCCINCLHILPFLHRIESKYIKKEVLFLGIHSPKFENEKSSKNVMNAVIRHDITHPVCNDPELKLWNQLCIRCWPTIIIISPNGELLFTLMGELAIQNKLEFYIDICLKYYGQKNQLFIERKFSLPIINSQDQRSAESSRLNYPTKIAASIDGKRLAIANTLSNTIIVTTVDGIIEFIIGSSSVGFQDGSFEHASFNHPQGIAWINQNEFYVCDTENSAIRKIDLILQTVETVTKSLNSPWDLVFNPDDNRLYIAVAGSHQIWTLILSKQGDIIHGNNVQYLSCICFAGDGNEQKRNHRNLLKSSFAQPSGIAINSNILYIADSESSSIRMINLQSNSVSTLVGGSIDPTDLFAFGDIDDIGSKCRLQHCMGICYASNDIVYIADTYNHKVKQIEIESKKCQNLTVNWTEHNDDDEKFNEPNGLCFLYDQNVLLVADTNNHRIVSIDLNNNFNATIFSIIDSIDDQSTTDEAKSNLNNNLSSNVKTIMEKPLKISYNQKMKILLRFDFIDTLKADTNAKHLIKCKLLKNSSVGLSIISDNNIRTNNLNNIEFILQCTTMTTGDYHSELLSIECNLNLCHLKENFCTLQKILIKQPIIISKDDDEESSNENFWNEFFLLKANGTALKQELDKIENFDNVKKIVNILFEKSIEALQDSNQLRILNGLVTLFTISHHIFFTLKSKIQSTNDDGDIPVFLCDNDENSQRIREEFVENICLLLFNDDIHSGLKSISLKLLAIITTSFSDINSNRFLENFMSNHRIFDGLMNLFISANLNHSIADKQQQHQDELWILLVLTIFLNYQKPNTNPFMIKLSIVDNDIVLNRYSRTITNHLMQSIIKYDQLINENKTGLFSSISNMVGTIFSNEDNINNSTIVNGITSKKFPFHIVNLVLLALYEAVSLNRNFISLLTTTLTDLQSDNENESSDNNNVIIQNNFIGIIPTNLLVTFLEFSSIIMLGIKDGANTKTARLCFIILTCITEDASANSIIHDNNMSFIVNLRRMPMRHRKASIERNKNVLRPICHTIMDLMIEFILTHLNRQTNQESFGFCLGIVQRILCFQKRFKVRINFDWKELWSSLILLIKFLLNNETYFFKQQSQSNNGNINNMFAVLQQIIIIFNIFILYGDNFLHNDHCYDELYYEIIRMHTIFDNLNSFALRHMTKEDANNKCNNDGDDNNNHSYKEESNKLINNLINIKAIIAHLNIKLELYSQQNKIITLSEQQVFDIVRNNYDTLTLKLVENIDSYEPYNFAKCNEIEFFNQILHSIIEDLTIQISKPSPLQQPLFTIDSNEQHNLIQEIQTMFSIQNNITTLCTNDNDDTTVIPSSPTDIINFNESILSSSTTSFE</sequence>
<accession>A0ABQ8JPV2</accession>
<dbReference type="EMBL" id="NJHN03000028">
    <property type="protein sequence ID" value="KAH9424640.1"/>
    <property type="molecule type" value="Genomic_DNA"/>
</dbReference>
<dbReference type="InterPro" id="IPR001258">
    <property type="entry name" value="NHL_repeat"/>
</dbReference>
<dbReference type="Pfam" id="PF13905">
    <property type="entry name" value="Thioredoxin_8"/>
    <property type="match status" value="1"/>
</dbReference>
<dbReference type="Pfam" id="PF08427">
    <property type="entry name" value="ARMH3_C"/>
    <property type="match status" value="1"/>
</dbReference>